<dbReference type="Proteomes" id="UP000654670">
    <property type="component" value="Unassembled WGS sequence"/>
</dbReference>
<dbReference type="Pfam" id="PF00700">
    <property type="entry name" value="Flagellin_C"/>
    <property type="match status" value="1"/>
</dbReference>
<proteinExistence type="inferred from homology"/>
<dbReference type="InterPro" id="IPR046358">
    <property type="entry name" value="Flagellin_C"/>
</dbReference>
<dbReference type="GO" id="GO:0005198">
    <property type="term" value="F:structural molecule activity"/>
    <property type="evidence" value="ECO:0007669"/>
    <property type="project" value="UniProtKB-UniRule"/>
</dbReference>
<keyword evidence="7" id="KW-0969">Cilium</keyword>
<dbReference type="Pfam" id="PF00669">
    <property type="entry name" value="Flagellin_N"/>
    <property type="match status" value="1"/>
</dbReference>
<comment type="subcellular location">
    <subcellularLocation>
        <location evidence="4">Secreted</location>
    </subcellularLocation>
    <subcellularLocation>
        <location evidence="4">Bacterial flagellum</location>
    </subcellularLocation>
</comment>
<dbReference type="Gene3D" id="6.10.10.10">
    <property type="entry name" value="Flagellar export chaperone, C-terminal domain"/>
    <property type="match status" value="1"/>
</dbReference>
<comment type="caution">
    <text evidence="7">The sequence shown here is derived from an EMBL/GenBank/DDBJ whole genome shotgun (WGS) entry which is preliminary data.</text>
</comment>
<evidence type="ECO:0000313" key="8">
    <source>
        <dbReference type="Proteomes" id="UP000654670"/>
    </source>
</evidence>
<dbReference type="EMBL" id="BMOK01000006">
    <property type="protein sequence ID" value="GGL54505.1"/>
    <property type="molecule type" value="Genomic_DNA"/>
</dbReference>
<evidence type="ECO:0000256" key="3">
    <source>
        <dbReference type="ARBA" id="ARBA00023143"/>
    </source>
</evidence>
<evidence type="ECO:0000256" key="1">
    <source>
        <dbReference type="ARBA" id="ARBA00005709"/>
    </source>
</evidence>
<evidence type="ECO:0000259" key="6">
    <source>
        <dbReference type="Pfam" id="PF00700"/>
    </source>
</evidence>
<dbReference type="GO" id="GO:0005576">
    <property type="term" value="C:extracellular region"/>
    <property type="evidence" value="ECO:0007669"/>
    <property type="project" value="UniProtKB-SubCell"/>
</dbReference>
<keyword evidence="8" id="KW-1185">Reference proteome</keyword>
<dbReference type="SUPFAM" id="SSF64518">
    <property type="entry name" value="Phase 1 flagellin"/>
    <property type="match status" value="1"/>
</dbReference>
<evidence type="ECO:0000256" key="4">
    <source>
        <dbReference type="RuleBase" id="RU362073"/>
    </source>
</evidence>
<keyword evidence="7" id="KW-0966">Cell projection</keyword>
<gene>
    <name evidence="7" type="ORF">GCM10007968_18220</name>
</gene>
<comment type="function">
    <text evidence="4">Flagellin is the subunit protein which polymerizes to form the filaments of bacterial flagella.</text>
</comment>
<protein>
    <recommendedName>
        <fullName evidence="2 4">Flagellin</fullName>
    </recommendedName>
</protein>
<feature type="domain" description="Flagellin C-terminal" evidence="6">
    <location>
        <begin position="326"/>
        <end position="411"/>
    </location>
</feature>
<organism evidence="7 8">
    <name type="scientific">Sporolactobacillus putidus</name>
    <dbReference type="NCBI Taxonomy" id="492735"/>
    <lineage>
        <taxon>Bacteria</taxon>
        <taxon>Bacillati</taxon>
        <taxon>Bacillota</taxon>
        <taxon>Bacilli</taxon>
        <taxon>Bacillales</taxon>
        <taxon>Sporolactobacillaceae</taxon>
        <taxon>Sporolactobacillus</taxon>
    </lineage>
</organism>
<keyword evidence="3 4" id="KW-0975">Bacterial flagellum</keyword>
<evidence type="ECO:0000313" key="7">
    <source>
        <dbReference type="EMBL" id="GGL54505.1"/>
    </source>
</evidence>
<evidence type="ECO:0000259" key="5">
    <source>
        <dbReference type="Pfam" id="PF00669"/>
    </source>
</evidence>
<dbReference type="Gene3D" id="1.20.1330.10">
    <property type="entry name" value="f41 fragment of flagellin, N-terminal domain"/>
    <property type="match status" value="2"/>
</dbReference>
<dbReference type="GO" id="GO:0009288">
    <property type="term" value="C:bacterial-type flagellum"/>
    <property type="evidence" value="ECO:0007669"/>
    <property type="project" value="UniProtKB-SubCell"/>
</dbReference>
<dbReference type="InterPro" id="IPR001492">
    <property type="entry name" value="Flagellin"/>
</dbReference>
<dbReference type="PRINTS" id="PR00207">
    <property type="entry name" value="FLAGELLIN"/>
</dbReference>
<dbReference type="InterPro" id="IPR001029">
    <property type="entry name" value="Flagellin_N"/>
</dbReference>
<dbReference type="PANTHER" id="PTHR42792">
    <property type="entry name" value="FLAGELLIN"/>
    <property type="match status" value="1"/>
</dbReference>
<keyword evidence="4" id="KW-0964">Secreted</keyword>
<sequence length="412" mass="42438">MIINHNIAALNTLNQLTKNQNATQQSLQKLSSGLRINSAADDAAGLAISQKMQGQIRGLNQASNNAQDASNLLQTGEGALAQTQDILQRMRELAVQSANDTNTAQDRQNIQDEMNSLTKTIDNIASTTQFNTKNLLDGSMGAGVANAVQNVNTSVSLNSGAGKASATTTLSGLKDSNGNSLGIAKNDTISVSYIVNGKTTTNTFTVASGDTLTTLGGKITSGTLTVNGSGALVETAKTSGYTGAINGISITVTSSSGAVRNAASNALSSFTETTAAANKRADGSATFQIGANTGQNLTISIENMSTAALGVNGLQVTSQGSANVAIKAIDNAIQKVSAARSKMGASENALQYTVNNLTTSSQNLTSASSRITDVNMAQEMSNFTKNNILSQAAQSMLYQANQLPQGVLQLLR</sequence>
<dbReference type="PANTHER" id="PTHR42792:SF2">
    <property type="entry name" value="FLAGELLIN"/>
    <property type="match status" value="1"/>
</dbReference>
<name>A0A917S3B2_9BACL</name>
<accession>A0A917S3B2</accession>
<reference evidence="7" key="1">
    <citation type="journal article" date="2014" name="Int. J. Syst. Evol. Microbiol.">
        <title>Complete genome sequence of Corynebacterium casei LMG S-19264T (=DSM 44701T), isolated from a smear-ripened cheese.</title>
        <authorList>
            <consortium name="US DOE Joint Genome Institute (JGI-PGF)"/>
            <person name="Walter F."/>
            <person name="Albersmeier A."/>
            <person name="Kalinowski J."/>
            <person name="Ruckert C."/>
        </authorList>
    </citation>
    <scope>NUCLEOTIDE SEQUENCE</scope>
    <source>
        <strain evidence="7">JCM 15325</strain>
    </source>
</reference>
<dbReference type="InterPro" id="IPR042187">
    <property type="entry name" value="Flagellin_C_sub2"/>
</dbReference>
<keyword evidence="7" id="KW-0282">Flagellum</keyword>
<feature type="domain" description="Flagellin N-terminal" evidence="5">
    <location>
        <begin position="3"/>
        <end position="139"/>
    </location>
</feature>
<dbReference type="AlphaFoldDB" id="A0A917S3B2"/>
<reference evidence="7" key="2">
    <citation type="submission" date="2020-09" db="EMBL/GenBank/DDBJ databases">
        <authorList>
            <person name="Sun Q."/>
            <person name="Ohkuma M."/>
        </authorList>
    </citation>
    <scope>NUCLEOTIDE SEQUENCE</scope>
    <source>
        <strain evidence="7">JCM 15325</strain>
    </source>
</reference>
<dbReference type="RefSeq" id="WP_188802782.1">
    <property type="nucleotide sequence ID" value="NZ_BMOK01000006.1"/>
</dbReference>
<evidence type="ECO:0000256" key="2">
    <source>
        <dbReference type="ARBA" id="ARBA00020110"/>
    </source>
</evidence>
<comment type="similarity">
    <text evidence="1 4">Belongs to the bacterial flagellin family.</text>
</comment>